<keyword evidence="5 6" id="KW-0472">Membrane</keyword>
<reference evidence="8 9" key="1">
    <citation type="submission" date="2019-09" db="EMBL/GenBank/DDBJ databases">
        <authorList>
            <person name="Cremers G."/>
        </authorList>
    </citation>
    <scope>NUCLEOTIDE SEQUENCE [LARGE SCALE GENOMIC DNA]</scope>
    <source>
        <strain evidence="8">4A</strain>
    </source>
</reference>
<dbReference type="EMBL" id="CABFVA020000079">
    <property type="protein sequence ID" value="VVM07044.1"/>
    <property type="molecule type" value="Genomic_DNA"/>
</dbReference>
<dbReference type="Gene3D" id="1.20.1720.10">
    <property type="entry name" value="Multidrug resistance protein D"/>
    <property type="match status" value="1"/>
</dbReference>
<evidence type="ECO:0000259" key="7">
    <source>
        <dbReference type="PROSITE" id="PS50850"/>
    </source>
</evidence>
<dbReference type="InterPro" id="IPR005829">
    <property type="entry name" value="Sugar_transporter_CS"/>
</dbReference>
<dbReference type="InterPro" id="IPR011701">
    <property type="entry name" value="MFS"/>
</dbReference>
<organism evidence="8 9">
    <name type="scientific">Methylacidimicrobium tartarophylax</name>
    <dbReference type="NCBI Taxonomy" id="1041768"/>
    <lineage>
        <taxon>Bacteria</taxon>
        <taxon>Pseudomonadati</taxon>
        <taxon>Verrucomicrobiota</taxon>
        <taxon>Methylacidimicrobium</taxon>
    </lineage>
</organism>
<evidence type="ECO:0000256" key="4">
    <source>
        <dbReference type="ARBA" id="ARBA00022989"/>
    </source>
</evidence>
<dbReference type="PANTHER" id="PTHR42718:SF9">
    <property type="entry name" value="MAJOR FACILITATOR SUPERFAMILY MULTIDRUG TRANSPORTER MFSC"/>
    <property type="match status" value="1"/>
</dbReference>
<dbReference type="PROSITE" id="PS50850">
    <property type="entry name" value="MFS"/>
    <property type="match status" value="1"/>
</dbReference>
<feature type="transmembrane region" description="Helical" evidence="6">
    <location>
        <begin position="298"/>
        <end position="316"/>
    </location>
</feature>
<accession>A0A5E6MNM1</accession>
<dbReference type="RefSeq" id="WP_150003869.1">
    <property type="nucleotide sequence ID" value="NZ_CABFVA020000079.1"/>
</dbReference>
<comment type="subcellular location">
    <subcellularLocation>
        <location evidence="1">Membrane</location>
        <topology evidence="1">Multi-pass membrane protein</topology>
    </subcellularLocation>
</comment>
<feature type="transmembrane region" description="Helical" evidence="6">
    <location>
        <begin position="12"/>
        <end position="32"/>
    </location>
</feature>
<gene>
    <name evidence="8" type="primary">emrB</name>
    <name evidence="8" type="ORF">MAMT_01521</name>
</gene>
<feature type="transmembrane region" description="Helical" evidence="6">
    <location>
        <begin position="166"/>
        <end position="187"/>
    </location>
</feature>
<feature type="transmembrane region" description="Helical" evidence="6">
    <location>
        <begin position="139"/>
        <end position="160"/>
    </location>
</feature>
<feature type="transmembrane region" description="Helical" evidence="6">
    <location>
        <begin position="486"/>
        <end position="504"/>
    </location>
</feature>
<feature type="transmembrane region" description="Helical" evidence="6">
    <location>
        <begin position="263"/>
        <end position="286"/>
    </location>
</feature>
<protein>
    <submittedName>
        <fullName evidence="8">Multidrug export protein EmrB</fullName>
    </submittedName>
</protein>
<evidence type="ECO:0000313" key="9">
    <source>
        <dbReference type="Proteomes" id="UP000334923"/>
    </source>
</evidence>
<dbReference type="Pfam" id="PF07690">
    <property type="entry name" value="MFS_1"/>
    <property type="match status" value="1"/>
</dbReference>
<keyword evidence="9" id="KW-1185">Reference proteome</keyword>
<sequence length="517" mass="56717">MNGEELSRKSRFLLSIAAIAAYFLALFNAGAYNAVNPHAMGAFGVSPSHGPWTMADFFAAQALGLVLGPSLSERFGALRAFRWATWTVAGGSLLCAAASSFPPFLGGRILQGLGSGVGVPLGQTLILESHPVERRPLLASFWSMAGLAPYSLSPLIGAWMEAQWGWRSWFLVNGPLLLFLGELCALLGPRVPMRRRPSWDWVGSFLLSGSILSLQSALNMGDDYDWYHSPLVFGLLIGGLVALAYFVVWELGERHPLVDLRLFLRPGFSLGILSLTAAFFLFFGLWTTLLVRLQLPGFGGFTSLLAAEIFLPLFLLSKPAAGFLSQLPPKAQPPRFFASMTLLLFSLYCWLSSSYDFFQRRSWFFPMLGTQLLEGLCLGTLLRPMGGLLVSGLSPRKQLYALELSAAFRTLACGLGIVGFGSVLYRRSAFDQARLTETFPSFGTQPEEIGRQLAESGLQGQQALEWLTRRLLLHVNILSLDDAYRLAAWGFLLLAVGVALPPLLRSGRRWLLRNTVP</sequence>
<evidence type="ECO:0000256" key="3">
    <source>
        <dbReference type="ARBA" id="ARBA00022692"/>
    </source>
</evidence>
<feature type="transmembrane region" description="Helical" evidence="6">
    <location>
        <begin position="406"/>
        <end position="425"/>
    </location>
</feature>
<feature type="domain" description="Major facilitator superfamily (MFS) profile" evidence="7">
    <location>
        <begin position="14"/>
        <end position="517"/>
    </location>
</feature>
<proteinExistence type="predicted"/>
<dbReference type="InterPro" id="IPR020846">
    <property type="entry name" value="MFS_dom"/>
</dbReference>
<dbReference type="AlphaFoldDB" id="A0A5E6MNM1"/>
<name>A0A5E6MNM1_9BACT</name>
<feature type="transmembrane region" description="Helical" evidence="6">
    <location>
        <begin position="373"/>
        <end position="394"/>
    </location>
</feature>
<feature type="transmembrane region" description="Helical" evidence="6">
    <location>
        <begin position="230"/>
        <end position="251"/>
    </location>
</feature>
<dbReference type="PANTHER" id="PTHR42718">
    <property type="entry name" value="MAJOR FACILITATOR SUPERFAMILY MULTIDRUG TRANSPORTER MFSC"/>
    <property type="match status" value="1"/>
</dbReference>
<keyword evidence="2" id="KW-0813">Transport</keyword>
<keyword evidence="3 6" id="KW-0812">Transmembrane</keyword>
<evidence type="ECO:0000256" key="2">
    <source>
        <dbReference type="ARBA" id="ARBA00022448"/>
    </source>
</evidence>
<dbReference type="InterPro" id="IPR036259">
    <property type="entry name" value="MFS_trans_sf"/>
</dbReference>
<feature type="transmembrane region" description="Helical" evidence="6">
    <location>
        <begin position="52"/>
        <end position="71"/>
    </location>
</feature>
<evidence type="ECO:0000313" key="8">
    <source>
        <dbReference type="EMBL" id="VVM07044.1"/>
    </source>
</evidence>
<dbReference type="GO" id="GO:0016020">
    <property type="term" value="C:membrane"/>
    <property type="evidence" value="ECO:0007669"/>
    <property type="project" value="UniProtKB-SubCell"/>
</dbReference>
<keyword evidence="4 6" id="KW-1133">Transmembrane helix</keyword>
<evidence type="ECO:0000256" key="5">
    <source>
        <dbReference type="ARBA" id="ARBA00023136"/>
    </source>
</evidence>
<dbReference type="GO" id="GO:0022857">
    <property type="term" value="F:transmembrane transporter activity"/>
    <property type="evidence" value="ECO:0007669"/>
    <property type="project" value="InterPro"/>
</dbReference>
<dbReference type="PROSITE" id="PS00217">
    <property type="entry name" value="SUGAR_TRANSPORT_2"/>
    <property type="match status" value="1"/>
</dbReference>
<evidence type="ECO:0000256" key="1">
    <source>
        <dbReference type="ARBA" id="ARBA00004141"/>
    </source>
</evidence>
<feature type="transmembrane region" description="Helical" evidence="6">
    <location>
        <begin position="336"/>
        <end position="353"/>
    </location>
</feature>
<dbReference type="SUPFAM" id="SSF103473">
    <property type="entry name" value="MFS general substrate transporter"/>
    <property type="match status" value="1"/>
</dbReference>
<evidence type="ECO:0000256" key="6">
    <source>
        <dbReference type="SAM" id="Phobius"/>
    </source>
</evidence>
<dbReference type="Proteomes" id="UP000334923">
    <property type="component" value="Unassembled WGS sequence"/>
</dbReference>
<dbReference type="OrthoDB" id="9812221at2"/>